<gene>
    <name evidence="2" type="ORF">ATZ36_05125</name>
</gene>
<feature type="domain" description="Type ISP restriction-modification enzyme LLaBIII C-terminal specificity" evidence="1">
    <location>
        <begin position="5"/>
        <end position="134"/>
    </location>
</feature>
<dbReference type="EMBL" id="LNVX01000390">
    <property type="protein sequence ID" value="OEG70283.1"/>
    <property type="molecule type" value="Genomic_DNA"/>
</dbReference>
<evidence type="ECO:0000313" key="2">
    <source>
        <dbReference type="EMBL" id="OEG70283.1"/>
    </source>
</evidence>
<dbReference type="InterPro" id="IPR041635">
    <property type="entry name" value="Type_ISP_LLaBIII_C"/>
</dbReference>
<organism evidence="2 3">
    <name type="scientific">Endomicrobium trichonymphae</name>
    <dbReference type="NCBI Taxonomy" id="1408204"/>
    <lineage>
        <taxon>Bacteria</taxon>
        <taxon>Pseudomonadati</taxon>
        <taxon>Elusimicrobiota</taxon>
        <taxon>Endomicrobiia</taxon>
        <taxon>Endomicrobiales</taxon>
        <taxon>Endomicrobiaceae</taxon>
        <taxon>Candidatus Endomicrobiellum</taxon>
    </lineage>
</organism>
<accession>A0A1E5IJH2</accession>
<comment type="caution">
    <text evidence="2">The sequence shown here is derived from an EMBL/GenBank/DDBJ whole genome shotgun (WGS) entry which is preliminary data.</text>
</comment>
<evidence type="ECO:0000313" key="3">
    <source>
        <dbReference type="Proteomes" id="UP000095237"/>
    </source>
</evidence>
<proteinExistence type="predicted"/>
<reference evidence="2 3" key="1">
    <citation type="submission" date="2015-11" db="EMBL/GenBank/DDBJ databases">
        <title>Evidence for parallel genomic evolution in an endosymbiosis of termite gut flagellates.</title>
        <authorList>
            <person name="Zheng H."/>
        </authorList>
    </citation>
    <scope>NUCLEOTIDE SEQUENCE [LARGE SCALE GENOMIC DNA]</scope>
    <source>
        <strain evidence="2 3">CET450</strain>
    </source>
</reference>
<evidence type="ECO:0000259" key="1">
    <source>
        <dbReference type="Pfam" id="PF18135"/>
    </source>
</evidence>
<dbReference type="Proteomes" id="UP000095237">
    <property type="component" value="Unassembled WGS sequence"/>
</dbReference>
<protein>
    <recommendedName>
        <fullName evidence="1">Type ISP restriction-modification enzyme LLaBIII C-terminal specificity domain-containing protein</fullName>
    </recommendedName>
</protein>
<sequence>MQFYIAPLFLYNYNTGQRTETPTPNFTKKFYKEYLDTLSSKSTPEDVLNYIYAVLYCPQYRKTYIEFLETDFPSVSMAKKERMFYKYTVIGKRLAERHTVPKDEEIREEFKFKGDIGNFVVSKIKLPTETEHRLSIISMEGRRSSFQRRNNKTILR</sequence>
<keyword evidence="3" id="KW-1185">Reference proteome</keyword>
<dbReference type="AlphaFoldDB" id="A0A1E5IJH2"/>
<name>A0A1E5IJH2_ENDTX</name>
<dbReference type="Pfam" id="PF18135">
    <property type="entry name" value="Type_ISP_C"/>
    <property type="match status" value="1"/>
</dbReference>